<keyword evidence="3" id="KW-1185">Reference proteome</keyword>
<dbReference type="Proteomes" id="UP000018208">
    <property type="component" value="Unassembled WGS sequence"/>
</dbReference>
<dbReference type="EMBL" id="KI546153">
    <property type="protein sequence ID" value="EST42845.1"/>
    <property type="molecule type" value="Genomic_DNA"/>
</dbReference>
<organism evidence="1">
    <name type="scientific">Spironucleus salmonicida</name>
    <dbReference type="NCBI Taxonomy" id="348837"/>
    <lineage>
        <taxon>Eukaryota</taxon>
        <taxon>Metamonada</taxon>
        <taxon>Diplomonadida</taxon>
        <taxon>Hexamitidae</taxon>
        <taxon>Hexamitinae</taxon>
        <taxon>Spironucleus</taxon>
    </lineage>
</organism>
<dbReference type="EMBL" id="AUWU02000006">
    <property type="protein sequence ID" value="KAH0572006.1"/>
    <property type="molecule type" value="Genomic_DNA"/>
</dbReference>
<accession>V6LEB2</accession>
<reference evidence="2" key="2">
    <citation type="submission" date="2020-12" db="EMBL/GenBank/DDBJ databases">
        <title>New Spironucleus salmonicida genome in near-complete chromosomes.</title>
        <authorList>
            <person name="Xu F."/>
            <person name="Kurt Z."/>
            <person name="Jimenez-Gonzalez A."/>
            <person name="Astvaldsson A."/>
            <person name="Andersson J.O."/>
            <person name="Svard S.G."/>
        </authorList>
    </citation>
    <scope>NUCLEOTIDE SEQUENCE</scope>
    <source>
        <strain evidence="2">ATCC 50377</strain>
    </source>
</reference>
<gene>
    <name evidence="1" type="ORF">SS50377_17531</name>
    <name evidence="2" type="ORF">SS50377_26207</name>
</gene>
<sequence>MKQLQSKHNMFLNQESSSDNYEYQQIFSQSYSKTKSQMLKPIKQLFTPTVNQLKKHATKDKKSLMILSQIMTHSETFDDESISSSTTCISEQILKIEQNPKCKDDSTDFMF</sequence>
<dbReference type="AlphaFoldDB" id="V6LEB2"/>
<protein>
    <submittedName>
        <fullName evidence="1">Uncharacterized protein</fullName>
    </submittedName>
</protein>
<evidence type="ECO:0000313" key="3">
    <source>
        <dbReference type="Proteomes" id="UP000018208"/>
    </source>
</evidence>
<evidence type="ECO:0000313" key="2">
    <source>
        <dbReference type="EMBL" id="KAH0572006.1"/>
    </source>
</evidence>
<evidence type="ECO:0000313" key="1">
    <source>
        <dbReference type="EMBL" id="EST42845.1"/>
    </source>
</evidence>
<dbReference type="VEuPathDB" id="GiardiaDB:SS50377_26207"/>
<proteinExistence type="predicted"/>
<reference evidence="1 2" key="1">
    <citation type="journal article" date="2014" name="PLoS Genet.">
        <title>The Genome of Spironucleus salmonicida Highlights a Fish Pathogen Adapted to Fluctuating Environments.</title>
        <authorList>
            <person name="Xu F."/>
            <person name="Jerlstrom-Hultqvist J."/>
            <person name="Einarsson E."/>
            <person name="Astvaldsson A."/>
            <person name="Svard S.G."/>
            <person name="Andersson J.O."/>
        </authorList>
    </citation>
    <scope>NUCLEOTIDE SEQUENCE</scope>
    <source>
        <strain evidence="2">ATCC 50377</strain>
    </source>
</reference>
<name>V6LEB2_9EUKA</name>